<evidence type="ECO:0000256" key="10">
    <source>
        <dbReference type="ARBA" id="ARBA00022741"/>
    </source>
</evidence>
<dbReference type="InterPro" id="IPR011037">
    <property type="entry name" value="Pyrv_Knase-like_insert_dom_sf"/>
</dbReference>
<evidence type="ECO:0000313" key="23">
    <source>
        <dbReference type="Proteomes" id="UP000184032"/>
    </source>
</evidence>
<evidence type="ECO:0000259" key="20">
    <source>
        <dbReference type="Pfam" id="PF00391"/>
    </source>
</evidence>
<comment type="cofactor">
    <cofactor evidence="2">
        <name>K(+)</name>
        <dbReference type="ChEBI" id="CHEBI:29103"/>
    </cofactor>
</comment>
<dbReference type="NCBIfam" id="NF004978">
    <property type="entry name" value="PRK06354.1"/>
    <property type="match status" value="1"/>
</dbReference>
<keyword evidence="15 18" id="KW-0324">Glycolysis</keyword>
<dbReference type="InterPro" id="IPR040442">
    <property type="entry name" value="Pyrv_kinase-like_dom_sf"/>
</dbReference>
<dbReference type="GO" id="GO:0005524">
    <property type="term" value="F:ATP binding"/>
    <property type="evidence" value="ECO:0007669"/>
    <property type="project" value="UniProtKB-KW"/>
</dbReference>
<dbReference type="SUPFAM" id="SSF51621">
    <property type="entry name" value="Phosphoenolpyruvate/pyruvate domain"/>
    <property type="match status" value="1"/>
</dbReference>
<dbReference type="Gene3D" id="3.20.20.60">
    <property type="entry name" value="Phosphoenolpyruvate-binding domains"/>
    <property type="match status" value="1"/>
</dbReference>
<accession>A0A1M5U7A5</accession>
<dbReference type="FunFam" id="3.20.20.60:FF:000001">
    <property type="entry name" value="Pyruvate kinase"/>
    <property type="match status" value="1"/>
</dbReference>
<dbReference type="AlphaFoldDB" id="A0A1M5U7A5"/>
<dbReference type="UniPathway" id="UPA00109">
    <property type="reaction ID" value="UER00188"/>
</dbReference>
<dbReference type="SUPFAM" id="SSF52009">
    <property type="entry name" value="Phosphohistidine domain"/>
    <property type="match status" value="1"/>
</dbReference>
<keyword evidence="23" id="KW-1185">Reference proteome</keyword>
<reference evidence="22 23" key="1">
    <citation type="submission" date="2016-11" db="EMBL/GenBank/DDBJ databases">
        <authorList>
            <person name="Jaros S."/>
            <person name="Januszkiewicz K."/>
            <person name="Wedrychowicz H."/>
        </authorList>
    </citation>
    <scope>NUCLEOTIDE SEQUENCE [LARGE SCALE GENOMIC DNA]</scope>
    <source>
        <strain evidence="22 23">DSM 21120</strain>
    </source>
</reference>
<comment type="cofactor">
    <cofactor evidence="1">
        <name>Mg(2+)</name>
        <dbReference type="ChEBI" id="CHEBI:18420"/>
    </cofactor>
</comment>
<comment type="similarity">
    <text evidence="4">In the C-terminal section; belongs to the PEP-utilizing enzyme family.</text>
</comment>
<evidence type="ECO:0000259" key="21">
    <source>
        <dbReference type="Pfam" id="PF02887"/>
    </source>
</evidence>
<dbReference type="PANTHER" id="PTHR11817">
    <property type="entry name" value="PYRUVATE KINASE"/>
    <property type="match status" value="1"/>
</dbReference>
<dbReference type="GO" id="GO:0030955">
    <property type="term" value="F:potassium ion binding"/>
    <property type="evidence" value="ECO:0007669"/>
    <property type="project" value="UniProtKB-UniRule"/>
</dbReference>
<evidence type="ECO:0000256" key="17">
    <source>
        <dbReference type="NCBIfam" id="TIGR01064"/>
    </source>
</evidence>
<sequence>MKKTKIVATIGPASESEEMLKTLFEEGVDVCRLNFSHGTHEEHKIKIERIKKVREELNLPIAIMMDTKGPEIRLGVFEDMKEIELNNGDEFILTTREIEGNQKIASVSYKELPREISKGSRVLIDDGLVGLIVENIEGTEVYCIVENGGKISSRKGVNIPGIHLKLPALTEKDREDIVFGIENDIDFIAASFIRKKEDVLEIRKVLENNDNYNIKIISKIESGQGLENIDEILEVSDGIMVARGDLGVEIETEEVPLAQKEMIKKCNLAGKAVITATQMLDSMMRNPRPTRAEANDVANSVIDGTSAVMLSGETASGKYPLLAVRTMRKIVEVTENSIDYKELLRKKIQELSSTVTNAIGKSTCTIAEDLNAKAIITATTSGNTTRAISKFRPKSEIIAATPNERVRRQLSLEWGVISVLVPDARDTDDVVNVAIARSLEEKLIEPGDTVVITAGVPVGLSGSTNLIKVQTISEILGKGTGVGSEKVTAKAVVVNNKEDLIRNFKDGDIVVVSETDKDIMNYVQKASGIIAEEAGYTSHAAITGITLGIPTVFGILGIRNKIKTGDIITIDPTEGVIGRGI</sequence>
<evidence type="ECO:0000256" key="8">
    <source>
        <dbReference type="ARBA" id="ARBA00022679"/>
    </source>
</evidence>
<dbReference type="GO" id="GO:0006950">
    <property type="term" value="P:response to stress"/>
    <property type="evidence" value="ECO:0007669"/>
    <property type="project" value="UniProtKB-ARBA"/>
</dbReference>
<organism evidence="22 23">
    <name type="scientific">Anaerosphaera aminiphila DSM 21120</name>
    <dbReference type="NCBI Taxonomy" id="1120995"/>
    <lineage>
        <taxon>Bacteria</taxon>
        <taxon>Bacillati</taxon>
        <taxon>Bacillota</taxon>
        <taxon>Tissierellia</taxon>
        <taxon>Tissierellales</taxon>
        <taxon>Peptoniphilaceae</taxon>
        <taxon>Anaerosphaera</taxon>
    </lineage>
</organism>
<dbReference type="InterPro" id="IPR015793">
    <property type="entry name" value="Pyrv_Knase_brl"/>
</dbReference>
<dbReference type="InterPro" id="IPR015813">
    <property type="entry name" value="Pyrv/PenolPyrv_kinase-like_dom"/>
</dbReference>
<dbReference type="EMBL" id="FQXI01000014">
    <property type="protein sequence ID" value="SHH58736.1"/>
    <property type="molecule type" value="Genomic_DNA"/>
</dbReference>
<dbReference type="Pfam" id="PF00224">
    <property type="entry name" value="PK"/>
    <property type="match status" value="1"/>
</dbReference>
<evidence type="ECO:0000256" key="12">
    <source>
        <dbReference type="ARBA" id="ARBA00022840"/>
    </source>
</evidence>
<evidence type="ECO:0000256" key="14">
    <source>
        <dbReference type="ARBA" id="ARBA00022958"/>
    </source>
</evidence>
<dbReference type="Gene3D" id="2.40.33.10">
    <property type="entry name" value="PK beta-barrel domain-like"/>
    <property type="match status" value="1"/>
</dbReference>
<keyword evidence="8 18" id="KW-0808">Transferase</keyword>
<evidence type="ECO:0000256" key="15">
    <source>
        <dbReference type="ARBA" id="ARBA00023152"/>
    </source>
</evidence>
<name>A0A1M5U7A5_9FIRM</name>
<evidence type="ECO:0000256" key="6">
    <source>
        <dbReference type="ARBA" id="ARBA00012142"/>
    </source>
</evidence>
<keyword evidence="10" id="KW-0547">Nucleotide-binding</keyword>
<feature type="domain" description="PEP-utilising enzyme mobile" evidence="20">
    <location>
        <begin position="504"/>
        <end position="575"/>
    </location>
</feature>
<dbReference type="GO" id="GO:0016301">
    <property type="term" value="F:kinase activity"/>
    <property type="evidence" value="ECO:0007669"/>
    <property type="project" value="UniProtKB-KW"/>
</dbReference>
<dbReference type="RefSeq" id="WP_073185321.1">
    <property type="nucleotide sequence ID" value="NZ_FQXI01000014.1"/>
</dbReference>
<feature type="domain" description="Pyruvate kinase barrel" evidence="19">
    <location>
        <begin position="1"/>
        <end position="324"/>
    </location>
</feature>
<evidence type="ECO:0000313" key="22">
    <source>
        <dbReference type="EMBL" id="SHH58736.1"/>
    </source>
</evidence>
<comment type="similarity">
    <text evidence="5 18">Belongs to the pyruvate kinase family.</text>
</comment>
<dbReference type="FunFam" id="2.40.33.10:FF:000001">
    <property type="entry name" value="Pyruvate kinase"/>
    <property type="match status" value="1"/>
</dbReference>
<dbReference type="SUPFAM" id="SSF52935">
    <property type="entry name" value="PK C-terminal domain-like"/>
    <property type="match status" value="1"/>
</dbReference>
<keyword evidence="13 18" id="KW-0460">Magnesium</keyword>
<evidence type="ECO:0000256" key="16">
    <source>
        <dbReference type="ARBA" id="ARBA00023317"/>
    </source>
</evidence>
<comment type="catalytic activity">
    <reaction evidence="18">
        <text>pyruvate + ATP = phosphoenolpyruvate + ADP + H(+)</text>
        <dbReference type="Rhea" id="RHEA:18157"/>
        <dbReference type="ChEBI" id="CHEBI:15361"/>
        <dbReference type="ChEBI" id="CHEBI:15378"/>
        <dbReference type="ChEBI" id="CHEBI:30616"/>
        <dbReference type="ChEBI" id="CHEBI:58702"/>
        <dbReference type="ChEBI" id="CHEBI:456216"/>
        <dbReference type="EC" id="2.7.1.40"/>
    </reaction>
</comment>
<dbReference type="Pfam" id="PF00391">
    <property type="entry name" value="PEP-utilizers"/>
    <property type="match status" value="1"/>
</dbReference>
<dbReference type="InterPro" id="IPR018209">
    <property type="entry name" value="Pyrv_Knase_AS"/>
</dbReference>
<dbReference type="OrthoDB" id="9812123at2"/>
<gene>
    <name evidence="22" type="ORF">SAMN02745245_01677</name>
</gene>
<dbReference type="Proteomes" id="UP000184032">
    <property type="component" value="Unassembled WGS sequence"/>
</dbReference>
<evidence type="ECO:0000256" key="18">
    <source>
        <dbReference type="RuleBase" id="RU000504"/>
    </source>
</evidence>
<dbReference type="InterPro" id="IPR036637">
    <property type="entry name" value="Phosphohistidine_dom_sf"/>
</dbReference>
<dbReference type="InterPro" id="IPR008279">
    <property type="entry name" value="PEP-util_enz_mobile_dom"/>
</dbReference>
<keyword evidence="14" id="KW-0630">Potassium</keyword>
<keyword evidence="12" id="KW-0067">ATP-binding</keyword>
<keyword evidence="11 18" id="KW-0418">Kinase</keyword>
<proteinExistence type="inferred from homology"/>
<evidence type="ECO:0000256" key="4">
    <source>
        <dbReference type="ARBA" id="ARBA00006237"/>
    </source>
</evidence>
<dbReference type="InterPro" id="IPR015795">
    <property type="entry name" value="Pyrv_Knase_C"/>
</dbReference>
<evidence type="ECO:0000256" key="7">
    <source>
        <dbReference type="ARBA" id="ARBA00018587"/>
    </source>
</evidence>
<dbReference type="Gene3D" id="3.40.1380.20">
    <property type="entry name" value="Pyruvate kinase, C-terminal domain"/>
    <property type="match status" value="1"/>
</dbReference>
<dbReference type="GO" id="GO:0004743">
    <property type="term" value="F:pyruvate kinase activity"/>
    <property type="evidence" value="ECO:0007669"/>
    <property type="project" value="UniProtKB-UniRule"/>
</dbReference>
<evidence type="ECO:0000256" key="3">
    <source>
        <dbReference type="ARBA" id="ARBA00004997"/>
    </source>
</evidence>
<dbReference type="InterPro" id="IPR001697">
    <property type="entry name" value="Pyr_Knase"/>
</dbReference>
<dbReference type="EC" id="2.7.1.40" evidence="6 17"/>
<evidence type="ECO:0000256" key="11">
    <source>
        <dbReference type="ARBA" id="ARBA00022777"/>
    </source>
</evidence>
<dbReference type="PRINTS" id="PR01050">
    <property type="entry name" value="PYRUVTKNASE"/>
</dbReference>
<dbReference type="STRING" id="1120995.SAMN02745245_01677"/>
<evidence type="ECO:0000256" key="13">
    <source>
        <dbReference type="ARBA" id="ARBA00022842"/>
    </source>
</evidence>
<dbReference type="NCBIfam" id="TIGR01064">
    <property type="entry name" value="pyruv_kin"/>
    <property type="match status" value="1"/>
</dbReference>
<keyword evidence="16 22" id="KW-0670">Pyruvate</keyword>
<dbReference type="PROSITE" id="PS00110">
    <property type="entry name" value="PYRUVATE_KINASE"/>
    <property type="match status" value="1"/>
</dbReference>
<dbReference type="Gene3D" id="3.50.30.10">
    <property type="entry name" value="Phosphohistidine domain"/>
    <property type="match status" value="1"/>
</dbReference>
<protein>
    <recommendedName>
        <fullName evidence="7 17">Pyruvate kinase</fullName>
        <ecNumber evidence="6 17">2.7.1.40</ecNumber>
    </recommendedName>
</protein>
<evidence type="ECO:0000256" key="1">
    <source>
        <dbReference type="ARBA" id="ARBA00001946"/>
    </source>
</evidence>
<evidence type="ECO:0000259" key="19">
    <source>
        <dbReference type="Pfam" id="PF00224"/>
    </source>
</evidence>
<dbReference type="Pfam" id="PF02887">
    <property type="entry name" value="PK_C"/>
    <property type="match status" value="1"/>
</dbReference>
<evidence type="ECO:0000256" key="2">
    <source>
        <dbReference type="ARBA" id="ARBA00001958"/>
    </source>
</evidence>
<dbReference type="InterPro" id="IPR036918">
    <property type="entry name" value="Pyrv_Knase_C_sf"/>
</dbReference>
<keyword evidence="9" id="KW-0479">Metal-binding</keyword>
<dbReference type="SUPFAM" id="SSF50800">
    <property type="entry name" value="PK beta-barrel domain-like"/>
    <property type="match status" value="1"/>
</dbReference>
<dbReference type="InterPro" id="IPR015806">
    <property type="entry name" value="Pyrv_Knase_insert_dom_sf"/>
</dbReference>
<evidence type="ECO:0000256" key="5">
    <source>
        <dbReference type="ARBA" id="ARBA00008663"/>
    </source>
</evidence>
<comment type="pathway">
    <text evidence="3 18">Carbohydrate degradation; glycolysis; pyruvate from D-glyceraldehyde 3-phosphate: step 5/5.</text>
</comment>
<dbReference type="NCBIfam" id="NF004491">
    <property type="entry name" value="PRK05826.1"/>
    <property type="match status" value="1"/>
</dbReference>
<feature type="domain" description="Pyruvate kinase C-terminal" evidence="21">
    <location>
        <begin position="357"/>
        <end position="469"/>
    </location>
</feature>
<evidence type="ECO:0000256" key="9">
    <source>
        <dbReference type="ARBA" id="ARBA00022723"/>
    </source>
</evidence>
<dbReference type="GO" id="GO:0000287">
    <property type="term" value="F:magnesium ion binding"/>
    <property type="evidence" value="ECO:0007669"/>
    <property type="project" value="UniProtKB-UniRule"/>
</dbReference>